<dbReference type="InterPro" id="IPR000845">
    <property type="entry name" value="Nucleoside_phosphorylase_d"/>
</dbReference>
<dbReference type="GO" id="GO:0003824">
    <property type="term" value="F:catalytic activity"/>
    <property type="evidence" value="ECO:0007669"/>
    <property type="project" value="InterPro"/>
</dbReference>
<evidence type="ECO:0000259" key="1">
    <source>
        <dbReference type="Pfam" id="PF01048"/>
    </source>
</evidence>
<dbReference type="PANTHER" id="PTHR21234">
    <property type="entry name" value="PURINE NUCLEOSIDE PHOSPHORYLASE"/>
    <property type="match status" value="1"/>
</dbReference>
<protein>
    <recommendedName>
        <fullName evidence="1">Nucleoside phosphorylase domain-containing protein</fullName>
    </recommendedName>
</protein>
<evidence type="ECO:0000313" key="3">
    <source>
        <dbReference type="Proteomes" id="UP000886885"/>
    </source>
</evidence>
<reference evidence="2" key="1">
    <citation type="journal article" date="2020" name="bioRxiv">
        <title>Hybrid origin of Populus tomentosa Carr. identified through genome sequencing and phylogenomic analysis.</title>
        <authorList>
            <person name="An X."/>
            <person name="Gao K."/>
            <person name="Chen Z."/>
            <person name="Li J."/>
            <person name="Yang X."/>
            <person name="Yang X."/>
            <person name="Zhou J."/>
            <person name="Guo T."/>
            <person name="Zhao T."/>
            <person name="Huang S."/>
            <person name="Miao D."/>
            <person name="Khan W.U."/>
            <person name="Rao P."/>
            <person name="Ye M."/>
            <person name="Lei B."/>
            <person name="Liao W."/>
            <person name="Wang J."/>
            <person name="Ji L."/>
            <person name="Li Y."/>
            <person name="Guo B."/>
            <person name="Mustafa N.S."/>
            <person name="Li S."/>
            <person name="Yun Q."/>
            <person name="Keller S.R."/>
            <person name="Mao J."/>
            <person name="Zhang R."/>
            <person name="Strauss S.H."/>
        </authorList>
    </citation>
    <scope>NUCLEOTIDE SEQUENCE</scope>
    <source>
        <strain evidence="2">GM15</strain>
        <tissue evidence="2">Leaf</tissue>
    </source>
</reference>
<dbReference type="GO" id="GO:0009116">
    <property type="term" value="P:nucleoside metabolic process"/>
    <property type="evidence" value="ECO:0007669"/>
    <property type="project" value="InterPro"/>
</dbReference>
<dbReference type="EMBL" id="JAAWWB010000025">
    <property type="protein sequence ID" value="KAG6752197.1"/>
    <property type="molecule type" value="Genomic_DNA"/>
</dbReference>
<feature type="domain" description="Nucleoside phosphorylase" evidence="1">
    <location>
        <begin position="107"/>
        <end position="329"/>
    </location>
</feature>
<dbReference type="OrthoDB" id="833521at2759"/>
<proteinExistence type="predicted"/>
<comment type="caution">
    <text evidence="2">The sequence shown here is derived from an EMBL/GenBank/DDBJ whole genome shotgun (WGS) entry which is preliminary data.</text>
</comment>
<dbReference type="Pfam" id="PF01048">
    <property type="entry name" value="PNP_UDP_1"/>
    <property type="match status" value="1"/>
</dbReference>
<keyword evidence="3" id="KW-1185">Reference proteome</keyword>
<gene>
    <name evidence="2" type="ORF">POTOM_044418</name>
</gene>
<dbReference type="AlphaFoldDB" id="A0A8X8CFH1"/>
<name>A0A8X8CFH1_POPTO</name>
<sequence>MRSTQIPSFHKAVAFNYLKHCHFTLTLELHRMSRVNLAALLLLGLLLVMPQQSMQASLIDSIAEIEKSNCKVAHLRLGLVFTSDVNERALKDSGLYSPDSEDSSVDIAGRRFHSGTLNGSSIVYVKTGSASVNMATALQILLARFQIHGVIYFGNAGSLDKKTMVPGDVSVPQAVAFTGVWNWKKFGSEEKGHLVFGDFNYPENGENLLGTVEYEKINMFTPSEAPKEVFWLPITASWYEAATKALKDMKLRECYSDKCLPGKPKVVFGSKGSSSDFYVRNKAYGDFLNDNFGAKTTDTASASVALTSMSNEKLFVVIQGVSNIAGETSSNSGVSYLASYNAMLAATKFINSIPTPRLACE</sequence>
<dbReference type="PANTHER" id="PTHR21234:SF45">
    <property type="entry name" value="NUCLEOSIDE PHOSPHORYLASE DOMAIN-CONTAINING PROTEIN"/>
    <property type="match status" value="1"/>
</dbReference>
<organism evidence="2 3">
    <name type="scientific">Populus tomentosa</name>
    <name type="common">Chinese white poplar</name>
    <dbReference type="NCBI Taxonomy" id="118781"/>
    <lineage>
        <taxon>Eukaryota</taxon>
        <taxon>Viridiplantae</taxon>
        <taxon>Streptophyta</taxon>
        <taxon>Embryophyta</taxon>
        <taxon>Tracheophyta</taxon>
        <taxon>Spermatophyta</taxon>
        <taxon>Magnoliopsida</taxon>
        <taxon>eudicotyledons</taxon>
        <taxon>Gunneridae</taxon>
        <taxon>Pentapetalae</taxon>
        <taxon>rosids</taxon>
        <taxon>fabids</taxon>
        <taxon>Malpighiales</taxon>
        <taxon>Salicaceae</taxon>
        <taxon>Saliceae</taxon>
        <taxon>Populus</taxon>
    </lineage>
</organism>
<dbReference type="Proteomes" id="UP000886885">
    <property type="component" value="Chromosome 13A"/>
</dbReference>
<evidence type="ECO:0000313" key="2">
    <source>
        <dbReference type="EMBL" id="KAG6752197.1"/>
    </source>
</evidence>
<accession>A0A8X8CFH1</accession>